<dbReference type="Proteomes" id="UP001432099">
    <property type="component" value="Chromosome"/>
</dbReference>
<name>A0ABN6ZHB2_9FIRM</name>
<dbReference type="RefSeq" id="WP_202618724.1">
    <property type="nucleotide sequence ID" value="NZ_AP028127.1"/>
</dbReference>
<proteinExistence type="predicted"/>
<evidence type="ECO:0000313" key="2">
    <source>
        <dbReference type="Proteomes" id="UP001432099"/>
    </source>
</evidence>
<evidence type="ECO:0008006" key="3">
    <source>
        <dbReference type="Google" id="ProtNLM"/>
    </source>
</evidence>
<protein>
    <recommendedName>
        <fullName evidence="3">DUF4177 domain-containing protein</fullName>
    </recommendedName>
</protein>
<sequence>MKKFEYRLENLAIDIKTVLNVANQELTETLKQKLDELGQEGWRLCGVNGHLYYFTREL</sequence>
<reference evidence="1" key="1">
    <citation type="journal article" date="2024" name="Int. J. Syst. Evol. Microbiol.">
        <title>Turicibacter faecis sp. nov., isolated from faeces of heart failure mouse model.</title>
        <authorList>
            <person name="Imamura Y."/>
            <person name="Motooka D."/>
            <person name="Nakajima Y."/>
            <person name="Ito S."/>
            <person name="Kitakaze M."/>
            <person name="Iida T."/>
            <person name="Nakamura S."/>
        </authorList>
    </citation>
    <scope>NUCLEOTIDE SEQUENCE</scope>
    <source>
        <strain evidence="1">TC023</strain>
    </source>
</reference>
<keyword evidence="2" id="KW-1185">Reference proteome</keyword>
<accession>A0ABN6ZHB2</accession>
<dbReference type="EMBL" id="AP028127">
    <property type="protein sequence ID" value="BEH90762.1"/>
    <property type="molecule type" value="Genomic_DNA"/>
</dbReference>
<evidence type="ECO:0000313" key="1">
    <source>
        <dbReference type="EMBL" id="BEH90762.1"/>
    </source>
</evidence>
<gene>
    <name evidence="1" type="ORF">T23_08640</name>
</gene>
<organism evidence="1 2">
    <name type="scientific">Turicibacter faecis</name>
    <dbReference type="NCBI Taxonomy" id="2963365"/>
    <lineage>
        <taxon>Bacteria</taxon>
        <taxon>Bacillati</taxon>
        <taxon>Bacillota</taxon>
        <taxon>Erysipelotrichia</taxon>
        <taxon>Erysipelotrichales</taxon>
        <taxon>Turicibacteraceae</taxon>
        <taxon>Turicibacter</taxon>
    </lineage>
</organism>